<feature type="signal peptide" evidence="1">
    <location>
        <begin position="1"/>
        <end position="20"/>
    </location>
</feature>
<accession>A0A1M5CCM6</accession>
<sequence>MKKTALVLLLSFIASVPVQAQWWSSNETIKGNGKITSETRNTSNYDEVSLVGSMDVELIQGTEGKLRIEAESNLIEYITTEVNGKTLKISVEKGINLKTRKDIKITVPYQDLEAVQVTGSGDIWSDVKLKAKNFKIKVTGSGDIKLDLEVENLEGGVTGSGDILVSGKAKNLTCKVTGSGDFKAYDLKVKQAEANVMGSGDLQISVSENLTASVMGSGDIKYKGKPKKQDFKTSGSGSISSY</sequence>
<reference evidence="4" key="1">
    <citation type="submission" date="2016-11" db="EMBL/GenBank/DDBJ databases">
        <authorList>
            <person name="Varghese N."/>
            <person name="Submissions S."/>
        </authorList>
    </citation>
    <scope>NUCLEOTIDE SEQUENCE [LARGE SCALE GENOMIC DNA]</scope>
    <source>
        <strain evidence="4">DSM 24579</strain>
    </source>
</reference>
<protein>
    <submittedName>
        <fullName evidence="3">Putative auto-transporter adhesin, head GIN domain</fullName>
    </submittedName>
</protein>
<gene>
    <name evidence="3" type="ORF">SAMN05444483_101456</name>
</gene>
<dbReference type="EMBL" id="FQVT01000001">
    <property type="protein sequence ID" value="SHF52469.1"/>
    <property type="molecule type" value="Genomic_DNA"/>
</dbReference>
<keyword evidence="4" id="KW-1185">Reference proteome</keyword>
<dbReference type="InterPro" id="IPR021255">
    <property type="entry name" value="DUF2807"/>
</dbReference>
<dbReference type="RefSeq" id="WP_072876260.1">
    <property type="nucleotide sequence ID" value="NZ_FQVT01000001.1"/>
</dbReference>
<dbReference type="PANTHER" id="PTHR39200:SF1">
    <property type="entry name" value="AUTO-TRANSPORTER ADHESIN HEAD GIN DOMAIN-CONTAINING PROTEIN-RELATED"/>
    <property type="match status" value="1"/>
</dbReference>
<dbReference type="PANTHER" id="PTHR39200">
    <property type="entry name" value="HYPOTHETICAL EXPORTED PROTEIN"/>
    <property type="match status" value="1"/>
</dbReference>
<proteinExistence type="predicted"/>
<dbReference type="AlphaFoldDB" id="A0A1M5CCM6"/>
<dbReference type="Pfam" id="PF10988">
    <property type="entry name" value="DUF2807"/>
    <property type="match status" value="1"/>
</dbReference>
<dbReference type="Gene3D" id="2.160.20.120">
    <property type="match status" value="1"/>
</dbReference>
<evidence type="ECO:0000313" key="4">
    <source>
        <dbReference type="Proteomes" id="UP000183945"/>
    </source>
</evidence>
<dbReference type="STRING" id="1073325.SAMN05444483_101456"/>
<evidence type="ECO:0000313" key="3">
    <source>
        <dbReference type="EMBL" id="SHF52469.1"/>
    </source>
</evidence>
<organism evidence="3 4">
    <name type="scientific">Salegentibacter echinorum</name>
    <dbReference type="NCBI Taxonomy" id="1073325"/>
    <lineage>
        <taxon>Bacteria</taxon>
        <taxon>Pseudomonadati</taxon>
        <taxon>Bacteroidota</taxon>
        <taxon>Flavobacteriia</taxon>
        <taxon>Flavobacteriales</taxon>
        <taxon>Flavobacteriaceae</taxon>
        <taxon>Salegentibacter</taxon>
    </lineage>
</organism>
<dbReference type="Proteomes" id="UP000183945">
    <property type="component" value="Unassembled WGS sequence"/>
</dbReference>
<evidence type="ECO:0000259" key="2">
    <source>
        <dbReference type="Pfam" id="PF10988"/>
    </source>
</evidence>
<name>A0A1M5CCM6_SALEC</name>
<dbReference type="OrthoDB" id="5585143at2"/>
<keyword evidence="1" id="KW-0732">Signal</keyword>
<feature type="chain" id="PRO_5012906198" evidence="1">
    <location>
        <begin position="21"/>
        <end position="242"/>
    </location>
</feature>
<evidence type="ECO:0000256" key="1">
    <source>
        <dbReference type="SAM" id="SignalP"/>
    </source>
</evidence>
<feature type="domain" description="Putative auto-transporter adhesin head GIN" evidence="2">
    <location>
        <begin position="44"/>
        <end position="226"/>
    </location>
</feature>